<accession>A0ABY8VN24</accession>
<organism evidence="8 9">
    <name type="scientific">Corynebacterium suedekumii</name>
    <dbReference type="NCBI Taxonomy" id="3049801"/>
    <lineage>
        <taxon>Bacteria</taxon>
        <taxon>Bacillati</taxon>
        <taxon>Actinomycetota</taxon>
        <taxon>Actinomycetes</taxon>
        <taxon>Mycobacteriales</taxon>
        <taxon>Corynebacteriaceae</taxon>
        <taxon>Corynebacterium</taxon>
    </lineage>
</organism>
<proteinExistence type="inferred from homology"/>
<comment type="similarity">
    <text evidence="1">Belongs to the bacterial/plant glucose-1-phosphate adenylyltransferase family.</text>
</comment>
<keyword evidence="9" id="KW-1185">Reference proteome</keyword>
<evidence type="ECO:0000313" key="8">
    <source>
        <dbReference type="EMBL" id="WIM70752.1"/>
    </source>
</evidence>
<feature type="region of interest" description="Disordered" evidence="5">
    <location>
        <begin position="371"/>
        <end position="392"/>
    </location>
</feature>
<protein>
    <submittedName>
        <fullName evidence="8">Sugar phosphate nucleotidyltransferase</fullName>
    </submittedName>
</protein>
<dbReference type="Gene3D" id="3.90.550.10">
    <property type="entry name" value="Spore Coat Polysaccharide Biosynthesis Protein SpsA, Chain A"/>
    <property type="match status" value="1"/>
</dbReference>
<sequence length="392" mass="42233">MTGNTSADNVVALILAGGRGSRLSPLTDTRPKPAVPLAGCYRLIDVALSNLAHSGLRNVWIVEQYRPGLLNRHLAGGRPWDLDGTRHGLRLMPPAQRDDDEEDGFSQGNGHALYQQLDALREHGTDTVIVLSADHLYQLDLRPVLAQHRDRGSDLTVITTQIAEDASRYGVVRADSDGVITDYSYKPDEPATDIVATEVFIYQVDALADAIDELLDGPDDDGSDLGDYGETIVPHLVDKGRVHEYRMDGYWRDLGTIDAYFQAHMELITGEGVDLDRPDWPLLTNITTCAPARIDATADVTESLICPGARVAGEVTHSLIGPGVTVERGATVNRSVLLGDITVPAGAHLESVVADHDVHIPATRIGQTKPGPGNITVLVNEDSTDQGDALTP</sequence>
<evidence type="ECO:0000259" key="6">
    <source>
        <dbReference type="Pfam" id="PF00483"/>
    </source>
</evidence>
<evidence type="ECO:0000256" key="3">
    <source>
        <dbReference type="ARBA" id="ARBA00022695"/>
    </source>
</evidence>
<dbReference type="InterPro" id="IPR056818">
    <property type="entry name" value="GlmU/GlgC-like_hexapep"/>
</dbReference>
<evidence type="ECO:0000256" key="1">
    <source>
        <dbReference type="ARBA" id="ARBA00010443"/>
    </source>
</evidence>
<evidence type="ECO:0000256" key="5">
    <source>
        <dbReference type="SAM" id="MobiDB-lite"/>
    </source>
</evidence>
<evidence type="ECO:0000313" key="9">
    <source>
        <dbReference type="Proteomes" id="UP001238805"/>
    </source>
</evidence>
<dbReference type="Pfam" id="PF00483">
    <property type="entry name" value="NTP_transferase"/>
    <property type="match status" value="1"/>
</dbReference>
<dbReference type="InterPro" id="IPR005835">
    <property type="entry name" value="NTP_transferase_dom"/>
</dbReference>
<dbReference type="SUPFAM" id="SSF51161">
    <property type="entry name" value="Trimeric LpxA-like enzymes"/>
    <property type="match status" value="1"/>
</dbReference>
<feature type="domain" description="Nucleotidyl transferase" evidence="6">
    <location>
        <begin position="12"/>
        <end position="267"/>
    </location>
</feature>
<keyword evidence="3" id="KW-0548">Nucleotidyltransferase</keyword>
<name>A0ABY8VN24_9CORY</name>
<evidence type="ECO:0000259" key="7">
    <source>
        <dbReference type="Pfam" id="PF24894"/>
    </source>
</evidence>
<keyword evidence="4" id="KW-0320">Glycogen biosynthesis</keyword>
<dbReference type="PANTHER" id="PTHR43523:SF2">
    <property type="entry name" value="GLUCOSE-1-PHOSPHATE ADENYLYLTRANSFERASE"/>
    <property type="match status" value="1"/>
</dbReference>
<dbReference type="InterPro" id="IPR011004">
    <property type="entry name" value="Trimer_LpxA-like_sf"/>
</dbReference>
<dbReference type="PANTHER" id="PTHR43523">
    <property type="entry name" value="GLUCOSE-1-PHOSPHATE ADENYLYLTRANSFERASE-RELATED"/>
    <property type="match status" value="1"/>
</dbReference>
<reference evidence="8 9" key="1">
    <citation type="submission" date="2023-05" db="EMBL/GenBank/DDBJ databases">
        <title>Corynebacterium suedekumii sp. nov. and Corynebacterium breve sp. nov. isolated from raw cow's milk.</title>
        <authorList>
            <person name="Baer M.K."/>
            <person name="Mehl L."/>
            <person name="Hellmuth R."/>
            <person name="Marke G."/>
            <person name="Lipski A."/>
        </authorList>
    </citation>
    <scope>NUCLEOTIDE SEQUENCE [LARGE SCALE GENOMIC DNA]</scope>
    <source>
        <strain evidence="8 9">LM112</strain>
    </source>
</reference>
<dbReference type="Gene3D" id="2.160.10.10">
    <property type="entry name" value="Hexapeptide repeat proteins"/>
    <property type="match status" value="1"/>
</dbReference>
<dbReference type="Pfam" id="PF24894">
    <property type="entry name" value="Hexapep_GlmU"/>
    <property type="match status" value="1"/>
</dbReference>
<gene>
    <name evidence="8" type="ORF">QP029_02670</name>
</gene>
<dbReference type="SUPFAM" id="SSF53448">
    <property type="entry name" value="Nucleotide-diphospho-sugar transferases"/>
    <property type="match status" value="1"/>
</dbReference>
<evidence type="ECO:0000256" key="2">
    <source>
        <dbReference type="ARBA" id="ARBA00022679"/>
    </source>
</evidence>
<dbReference type="Proteomes" id="UP001238805">
    <property type="component" value="Chromosome"/>
</dbReference>
<dbReference type="InterPro" id="IPR011831">
    <property type="entry name" value="ADP-Glc_PPase"/>
</dbReference>
<feature type="domain" description="Glucose-1-phosphate adenylyltransferase/Bifunctional protein GlmU-like C-terminal hexapeptide" evidence="7">
    <location>
        <begin position="297"/>
        <end position="366"/>
    </location>
</feature>
<evidence type="ECO:0000256" key="4">
    <source>
        <dbReference type="ARBA" id="ARBA00023056"/>
    </source>
</evidence>
<dbReference type="CDD" id="cd02508">
    <property type="entry name" value="ADP_Glucose_PP"/>
    <property type="match status" value="1"/>
</dbReference>
<dbReference type="EMBL" id="CP126970">
    <property type="protein sequence ID" value="WIM70752.1"/>
    <property type="molecule type" value="Genomic_DNA"/>
</dbReference>
<keyword evidence="2" id="KW-0808">Transferase</keyword>
<dbReference type="RefSeq" id="WP_284875332.1">
    <property type="nucleotide sequence ID" value="NZ_CP126970.1"/>
</dbReference>
<dbReference type="InterPro" id="IPR029044">
    <property type="entry name" value="Nucleotide-diphossugar_trans"/>
</dbReference>